<organism evidence="1 2">
    <name type="scientific">Sulfurimonas paralvinellae</name>
    <dbReference type="NCBI Taxonomy" id="317658"/>
    <lineage>
        <taxon>Bacteria</taxon>
        <taxon>Pseudomonadati</taxon>
        <taxon>Campylobacterota</taxon>
        <taxon>Epsilonproteobacteria</taxon>
        <taxon>Campylobacterales</taxon>
        <taxon>Sulfurimonadaceae</taxon>
        <taxon>Sulfurimonas</taxon>
    </lineage>
</organism>
<accession>A0A7M1B9D7</accession>
<proteinExistence type="predicted"/>
<gene>
    <name evidence="1" type="ORF">FM071_08570</name>
</gene>
<dbReference type="AlphaFoldDB" id="A0A7M1B9D7"/>
<dbReference type="RefSeq" id="WP_193110598.1">
    <property type="nucleotide sequence ID" value="NZ_CP041406.1"/>
</dbReference>
<name>A0A7M1B9D7_9BACT</name>
<dbReference type="EMBL" id="CP041406">
    <property type="protein sequence ID" value="QOP46339.1"/>
    <property type="molecule type" value="Genomic_DNA"/>
</dbReference>
<evidence type="ECO:0000313" key="2">
    <source>
        <dbReference type="Proteomes" id="UP000593580"/>
    </source>
</evidence>
<evidence type="ECO:0000313" key="1">
    <source>
        <dbReference type="EMBL" id="QOP46339.1"/>
    </source>
</evidence>
<evidence type="ECO:0008006" key="3">
    <source>
        <dbReference type="Google" id="ProtNLM"/>
    </source>
</evidence>
<reference evidence="1 2" key="1">
    <citation type="submission" date="2019-07" db="EMBL/GenBank/DDBJ databases">
        <title>Sulfurimonas paralvinellae sp. nov., a novel mesophilic, hydrogen- and sulfur-oxidizing chemolithoautotroph within the Epsilonproteo- bacteria isolated from a deep-sea hydrothermal vent polychaete nest, reclassification of Thiomicrospira denitrificans as Sulfurimonas denitrificans comb. nov. and emended description of the genus Sulfurimonas.</title>
        <authorList>
            <person name="Wang S."/>
            <person name="Jiang L."/>
            <person name="Shao Z."/>
        </authorList>
    </citation>
    <scope>NUCLEOTIDE SEQUENCE [LARGE SCALE GENOMIC DNA]</scope>
    <source>
        <strain evidence="1 2">GO25</strain>
    </source>
</reference>
<dbReference type="KEGG" id="spal:FM071_08570"/>
<dbReference type="Proteomes" id="UP000593580">
    <property type="component" value="Chromosome"/>
</dbReference>
<protein>
    <recommendedName>
        <fullName evidence="3">DUF721 domain-containing protein</fullName>
    </recommendedName>
</protein>
<sequence length="148" mass="16987">MKNACDIIHSLQNRPQFSKLSRFTCIDKIRSSFSSPLQKMIKFSYIKNNTLFFVLNHPGAKQEFDNNIQSIKSALKFVQPQECKALNITDIKAFVTHTPTVRTAPAQIKEPQTYPERSSGEFKITTEDEKLRGVLESIQNIIKEKHES</sequence>
<keyword evidence="2" id="KW-1185">Reference proteome</keyword>